<reference evidence="3 4" key="1">
    <citation type="journal article" date="2018" name="Front. Microbiol.">
        <title>Hydrolytic Capabilities as a Key to Environmental Success: Chitinolytic and Cellulolytic Acidobacteria From Acidic Sub-arctic Soils and Boreal Peatlands.</title>
        <authorList>
            <person name="Belova S.E."/>
            <person name="Ravin N.V."/>
            <person name="Pankratov T.A."/>
            <person name="Rakitin A.L."/>
            <person name="Ivanova A.A."/>
            <person name="Beletsky A.V."/>
            <person name="Mardanov A.V."/>
            <person name="Sinninghe Damste J.S."/>
            <person name="Dedysh S.N."/>
        </authorList>
    </citation>
    <scope>NUCLEOTIDE SEQUENCE [LARGE SCALE GENOMIC DNA]</scope>
    <source>
        <strain evidence="3 4">SBC82</strain>
    </source>
</reference>
<keyword evidence="4" id="KW-1185">Reference proteome</keyword>
<proteinExistence type="predicted"/>
<evidence type="ECO:0000313" key="4">
    <source>
        <dbReference type="Proteomes" id="UP000253606"/>
    </source>
</evidence>
<dbReference type="PANTHER" id="PTHR30562:SF1">
    <property type="entry name" value="UVRABC SYSTEM PROTEIN C"/>
    <property type="match status" value="1"/>
</dbReference>
<dbReference type="InterPro" id="IPR036876">
    <property type="entry name" value="UVR_dom_sf"/>
</dbReference>
<dbReference type="InterPro" id="IPR001943">
    <property type="entry name" value="UVR_dom"/>
</dbReference>
<dbReference type="Proteomes" id="UP000253606">
    <property type="component" value="Chromosome"/>
</dbReference>
<dbReference type="GO" id="GO:0009432">
    <property type="term" value="P:SOS response"/>
    <property type="evidence" value="ECO:0007669"/>
    <property type="project" value="UniProtKB-KW"/>
</dbReference>
<gene>
    <name evidence="3" type="ORF">ACPOL_4870</name>
</gene>
<dbReference type="Pfam" id="PF02151">
    <property type="entry name" value="UVR"/>
    <property type="match status" value="1"/>
</dbReference>
<evidence type="ECO:0000259" key="2">
    <source>
        <dbReference type="PROSITE" id="PS50151"/>
    </source>
</evidence>
<dbReference type="GO" id="GO:0009380">
    <property type="term" value="C:excinuclease repair complex"/>
    <property type="evidence" value="ECO:0007669"/>
    <property type="project" value="TreeGrafter"/>
</dbReference>
<organism evidence="3 4">
    <name type="scientific">Acidisarcina polymorpha</name>
    <dbReference type="NCBI Taxonomy" id="2211140"/>
    <lineage>
        <taxon>Bacteria</taxon>
        <taxon>Pseudomonadati</taxon>
        <taxon>Acidobacteriota</taxon>
        <taxon>Terriglobia</taxon>
        <taxon>Terriglobales</taxon>
        <taxon>Acidobacteriaceae</taxon>
        <taxon>Acidisarcina</taxon>
    </lineage>
</organism>
<dbReference type="KEGG" id="abas:ACPOL_4870"/>
<dbReference type="RefSeq" id="WP_114208967.1">
    <property type="nucleotide sequence ID" value="NZ_CP030840.1"/>
</dbReference>
<dbReference type="InterPro" id="IPR050066">
    <property type="entry name" value="UvrABC_protein_C"/>
</dbReference>
<keyword evidence="1" id="KW-0742">SOS response</keyword>
<dbReference type="OrthoDB" id="9803913at2"/>
<name>A0A2Z5G4Q7_9BACT</name>
<keyword evidence="1" id="KW-0227">DNA damage</keyword>
<dbReference type="PROSITE" id="PS50151">
    <property type="entry name" value="UVR"/>
    <property type="match status" value="1"/>
</dbReference>
<accession>A0A2Z5G4Q7</accession>
<dbReference type="EMBL" id="CP030840">
    <property type="protein sequence ID" value="AXC14132.1"/>
    <property type="molecule type" value="Genomic_DNA"/>
</dbReference>
<evidence type="ECO:0000256" key="1">
    <source>
        <dbReference type="ARBA" id="ARBA00023236"/>
    </source>
</evidence>
<dbReference type="AlphaFoldDB" id="A0A2Z5G4Q7"/>
<feature type="domain" description="UVR" evidence="2">
    <location>
        <begin position="213"/>
        <end position="248"/>
    </location>
</feature>
<sequence length="435" mass="47810">MLAQTLTFDSSNPAPTLALLPEKPGIFALFGADPKAEPYLARTTNLRRRLKRFLDAKPTQTRRLRLTERVVRIEYTATGSDFESSLALYRATLQAFGERARKRLHLYAPYFLRMTSKNRYPRVYVTNSISRSAAGSLFGPFPSRAAAERFCDEALNLFLLRRCYPDLDPDPAFPGCVYSEMKMCLAPCFKGCTDERYGEEAAKVHAFLTSRGQSLLDALAKERDLASQDLDFEKAAAIHARIQKIEATAALASDAVHPLARLGAIIVQPSSEPGHVALFQLSAGILAGPTLYDTFGMRLHNEQSGSSSLYTHPFALEAVPLQEEGSPSAIATTVSPTKLKDRGKDVLEQRLSESFDALRSAAAGVKGENQTLSDHLSLFTRWYYRPEAKRVGEAVFYDPETAPPAKPILRAISRVFRGTLAAVAPNTTSPASSSN</sequence>
<dbReference type="SUPFAM" id="SSF46600">
    <property type="entry name" value="C-terminal UvrC-binding domain of UvrB"/>
    <property type="match status" value="1"/>
</dbReference>
<dbReference type="PANTHER" id="PTHR30562">
    <property type="entry name" value="UVRC/OXIDOREDUCTASE"/>
    <property type="match status" value="1"/>
</dbReference>
<protein>
    <submittedName>
        <fullName evidence="3">UvrB/UvrC protein</fullName>
    </submittedName>
</protein>
<evidence type="ECO:0000313" key="3">
    <source>
        <dbReference type="EMBL" id="AXC14132.1"/>
    </source>
</evidence>